<gene>
    <name evidence="2" type="ORF">CBR_g52346</name>
</gene>
<dbReference type="Gene3D" id="1.10.10.1070">
    <property type="entry name" value="Zinc finger, BED domain-containing"/>
    <property type="match status" value="1"/>
</dbReference>
<feature type="compositionally biased region" description="Polar residues" evidence="1">
    <location>
        <begin position="1"/>
        <end position="17"/>
    </location>
</feature>
<proteinExistence type="predicted"/>
<evidence type="ECO:0000256" key="1">
    <source>
        <dbReference type="SAM" id="MobiDB-lite"/>
    </source>
</evidence>
<dbReference type="PANTHER" id="PTHR46169">
    <property type="entry name" value="DNA REPLICATION-RELATED ELEMENT FACTOR, ISOFORM A"/>
    <property type="match status" value="1"/>
</dbReference>
<evidence type="ECO:0008006" key="4">
    <source>
        <dbReference type="Google" id="ProtNLM"/>
    </source>
</evidence>
<accession>A0A388K6S5</accession>
<dbReference type="SUPFAM" id="SSF140996">
    <property type="entry name" value="Hermes dimerisation domain"/>
    <property type="match status" value="1"/>
</dbReference>
<feature type="compositionally biased region" description="Low complexity" evidence="1">
    <location>
        <begin position="31"/>
        <end position="42"/>
    </location>
</feature>
<name>A0A388K6S5_CHABU</name>
<dbReference type="Proteomes" id="UP000265515">
    <property type="component" value="Unassembled WGS sequence"/>
</dbReference>
<dbReference type="AlphaFoldDB" id="A0A388K6S5"/>
<dbReference type="STRING" id="69332.A0A388K6S5"/>
<dbReference type="OrthoDB" id="8845630at2759"/>
<dbReference type="Gramene" id="GBG65754">
    <property type="protein sequence ID" value="GBG65754"/>
    <property type="gene ID" value="CBR_g52346"/>
</dbReference>
<feature type="region of interest" description="Disordered" evidence="1">
    <location>
        <begin position="1"/>
        <end position="43"/>
    </location>
</feature>
<feature type="region of interest" description="Disordered" evidence="1">
    <location>
        <begin position="456"/>
        <end position="519"/>
    </location>
</feature>
<dbReference type="GO" id="GO:0006357">
    <property type="term" value="P:regulation of transcription by RNA polymerase II"/>
    <property type="evidence" value="ECO:0007669"/>
    <property type="project" value="TreeGrafter"/>
</dbReference>
<dbReference type="GO" id="GO:0005634">
    <property type="term" value="C:nucleus"/>
    <property type="evidence" value="ECO:0007669"/>
    <property type="project" value="TreeGrafter"/>
</dbReference>
<keyword evidence="3" id="KW-1185">Reference proteome</keyword>
<evidence type="ECO:0000313" key="3">
    <source>
        <dbReference type="Proteomes" id="UP000265515"/>
    </source>
</evidence>
<dbReference type="InterPro" id="IPR052717">
    <property type="entry name" value="Vacuolar_transposase_reg"/>
</dbReference>
<dbReference type="PANTHER" id="PTHR46169:SF15">
    <property type="entry name" value="INNER CENTROMERE PROTEIN A-LIKE ISOFORM X1-RELATED"/>
    <property type="match status" value="1"/>
</dbReference>
<sequence length="519" mass="58965">MESSSHEGFNSSDNSDMSDPKRKVALKSQDKSTGTAGSSAKTSDMKNLKLAIHTALKKGELNPPYILKDELENIFDVWKSFARVCFPNGAPVREHCSGYVACRQCLRVYAFTPSHGTSILRQHTCRKEPETADLMRLLATSAELTATQKNRMAKKVVMWCCKDLRPFTVAEDQGLLEVLQEAYDMGVAVDSGSNMAAIEGIRKIYKWIVCADHKIATVLTTVFNKTSTTTGGVRSSPFYRYHEFAPHLFEMIDNSKTLVRFFKQGNLQNSLSKTLRQENVTQWNSLLILLNSILDSYDEVITMLSRLANTNQQANKQFLVTRIDKTSLVDLVWFLRRFQTATLKLEQYLEPTIHLVAFERSVLLEYCEPRNEPYNGEDAEGNNFTISSDSDDIAVIKMLMKDVLREKWILEDLHIAATLLDPWQKERLDRFGLSEAEVEQGKNCLQEFMYNVKDSSVEPSEEHVAAEGKRPTKRRKKAPEKEIPDELTLCSTDEDEEKDLPIARTGPLTLPQRIKKELS</sequence>
<organism evidence="2 3">
    <name type="scientific">Chara braunii</name>
    <name type="common">Braun's stonewort</name>
    <dbReference type="NCBI Taxonomy" id="69332"/>
    <lineage>
        <taxon>Eukaryota</taxon>
        <taxon>Viridiplantae</taxon>
        <taxon>Streptophyta</taxon>
        <taxon>Charophyceae</taxon>
        <taxon>Charales</taxon>
        <taxon>Characeae</taxon>
        <taxon>Chara</taxon>
    </lineage>
</organism>
<protein>
    <recommendedName>
        <fullName evidence="4">BED-type domain-containing protein</fullName>
    </recommendedName>
</protein>
<dbReference type="EMBL" id="BFEA01000065">
    <property type="protein sequence ID" value="GBG65754.1"/>
    <property type="molecule type" value="Genomic_DNA"/>
</dbReference>
<reference evidence="2 3" key="1">
    <citation type="journal article" date="2018" name="Cell">
        <title>The Chara Genome: Secondary Complexity and Implications for Plant Terrestrialization.</title>
        <authorList>
            <person name="Nishiyama T."/>
            <person name="Sakayama H."/>
            <person name="Vries J.D."/>
            <person name="Buschmann H."/>
            <person name="Saint-Marcoux D."/>
            <person name="Ullrich K.K."/>
            <person name="Haas F.B."/>
            <person name="Vanderstraeten L."/>
            <person name="Becker D."/>
            <person name="Lang D."/>
            <person name="Vosolsobe S."/>
            <person name="Rombauts S."/>
            <person name="Wilhelmsson P.K.I."/>
            <person name="Janitza P."/>
            <person name="Kern R."/>
            <person name="Heyl A."/>
            <person name="Rumpler F."/>
            <person name="Villalobos L.I.A.C."/>
            <person name="Clay J.M."/>
            <person name="Skokan R."/>
            <person name="Toyoda A."/>
            <person name="Suzuki Y."/>
            <person name="Kagoshima H."/>
            <person name="Schijlen E."/>
            <person name="Tajeshwar N."/>
            <person name="Catarino B."/>
            <person name="Hetherington A.J."/>
            <person name="Saltykova A."/>
            <person name="Bonnot C."/>
            <person name="Breuninger H."/>
            <person name="Symeonidi A."/>
            <person name="Radhakrishnan G.V."/>
            <person name="Van Nieuwerburgh F."/>
            <person name="Deforce D."/>
            <person name="Chang C."/>
            <person name="Karol K.G."/>
            <person name="Hedrich R."/>
            <person name="Ulvskov P."/>
            <person name="Glockner G."/>
            <person name="Delwiche C.F."/>
            <person name="Petrasek J."/>
            <person name="Van de Peer Y."/>
            <person name="Friml J."/>
            <person name="Beilby M."/>
            <person name="Dolan L."/>
            <person name="Kohara Y."/>
            <person name="Sugano S."/>
            <person name="Fujiyama A."/>
            <person name="Delaux P.-M."/>
            <person name="Quint M."/>
            <person name="TheiBen G."/>
            <person name="Hagemann M."/>
            <person name="Harholt J."/>
            <person name="Dunand C."/>
            <person name="Zachgo S."/>
            <person name="Langdale J."/>
            <person name="Maumus F."/>
            <person name="Straeten D.V.D."/>
            <person name="Gould S.B."/>
            <person name="Rensing S.A."/>
        </authorList>
    </citation>
    <scope>NUCLEOTIDE SEQUENCE [LARGE SCALE GENOMIC DNA]</scope>
    <source>
        <strain evidence="2 3">S276</strain>
    </source>
</reference>
<feature type="compositionally biased region" description="Basic and acidic residues" evidence="1">
    <location>
        <begin position="460"/>
        <end position="470"/>
    </location>
</feature>
<evidence type="ECO:0000313" key="2">
    <source>
        <dbReference type="EMBL" id="GBG65754.1"/>
    </source>
</evidence>
<comment type="caution">
    <text evidence="2">The sequence shown here is derived from an EMBL/GenBank/DDBJ whole genome shotgun (WGS) entry which is preliminary data.</text>
</comment>